<organism evidence="1 2">
    <name type="scientific">Dubosiella muris</name>
    <dbReference type="NCBI Taxonomy" id="3038133"/>
    <lineage>
        <taxon>Bacteria</taxon>
        <taxon>Bacillati</taxon>
        <taxon>Bacillota</taxon>
        <taxon>Erysipelotrichia</taxon>
        <taxon>Erysipelotrichales</taxon>
        <taxon>Erysipelotrichaceae</taxon>
        <taxon>Dubosiella</taxon>
    </lineage>
</organism>
<sequence length="171" mass="18802">MKVIMIYDQIQAGAGTKDDKMIGLKATKEVVGPAVMMERYLKANDERVIATLYCGNGYFMEHQDEVVHKLCAMVKKLNADGVMCGPAFNYAEFARMCAMVANRLEEENIPVVAAMSAENEETIAEYKDRIHIVKCPKKGGTGLNETLSNMCEALAAKAQGKAIAHESEICF</sequence>
<evidence type="ECO:0000313" key="1">
    <source>
        <dbReference type="EMBL" id="TGY66159.1"/>
    </source>
</evidence>
<reference evidence="1" key="1">
    <citation type="submission" date="2019-04" db="EMBL/GenBank/DDBJ databases">
        <title>Microbes associate with the intestines of laboratory mice.</title>
        <authorList>
            <person name="Navarre W."/>
            <person name="Wong E."/>
            <person name="Huang K."/>
            <person name="Tropini C."/>
            <person name="Ng K."/>
            <person name="Yu B."/>
        </authorList>
    </citation>
    <scope>NUCLEOTIDE SEQUENCE</scope>
    <source>
        <strain evidence="1">NM09_H32</strain>
    </source>
</reference>
<gene>
    <name evidence="1" type="ORF">E5336_05730</name>
</gene>
<protein>
    <submittedName>
        <fullName evidence="1">Glycine/betaine/sarcosine/D-proline reductase family selenoprotein B</fullName>
    </submittedName>
</protein>
<dbReference type="Proteomes" id="UP000308836">
    <property type="component" value="Unassembled WGS sequence"/>
</dbReference>
<dbReference type="EMBL" id="SRYG01000009">
    <property type="protein sequence ID" value="TGY66159.1"/>
    <property type="molecule type" value="Genomic_DNA"/>
</dbReference>
<evidence type="ECO:0000313" key="2">
    <source>
        <dbReference type="Proteomes" id="UP000308836"/>
    </source>
</evidence>
<accession>A0AC61R8I6</accession>
<keyword evidence="2" id="KW-1185">Reference proteome</keyword>
<comment type="caution">
    <text evidence="1">The sequence shown here is derived from an EMBL/GenBank/DDBJ whole genome shotgun (WGS) entry which is preliminary data.</text>
</comment>
<name>A0AC61R8I6_9FIRM</name>
<proteinExistence type="predicted"/>